<dbReference type="InterPro" id="IPR013767">
    <property type="entry name" value="PAS_fold"/>
</dbReference>
<keyword evidence="3" id="KW-0238">DNA-binding</keyword>
<feature type="region of interest" description="Disordered" evidence="6">
    <location>
        <begin position="394"/>
        <end position="413"/>
    </location>
</feature>
<keyword evidence="4" id="KW-0804">Transcription</keyword>
<feature type="compositionally biased region" description="Polar residues" evidence="6">
    <location>
        <begin position="394"/>
        <end position="405"/>
    </location>
</feature>
<evidence type="ECO:0000256" key="1">
    <source>
        <dbReference type="ARBA" id="ARBA00004123"/>
    </source>
</evidence>
<dbReference type="InterPro" id="IPR035965">
    <property type="entry name" value="PAS-like_dom_sf"/>
</dbReference>
<dbReference type="PANTHER" id="PTHR23042">
    <property type="entry name" value="CIRCADIAN PROTEIN CLOCK/ARNT/BMAL/PAS"/>
    <property type="match status" value="1"/>
</dbReference>
<dbReference type="OrthoDB" id="71302at2759"/>
<dbReference type="PROSITE" id="PS50112">
    <property type="entry name" value="PAS"/>
    <property type="match status" value="2"/>
</dbReference>
<comment type="subcellular location">
    <subcellularLocation>
        <location evidence="1">Nucleus</location>
    </subcellularLocation>
</comment>
<dbReference type="InterPro" id="IPR000014">
    <property type="entry name" value="PAS"/>
</dbReference>
<evidence type="ECO:0000313" key="8">
    <source>
        <dbReference type="EMBL" id="RLU23053.1"/>
    </source>
</evidence>
<dbReference type="PRINTS" id="PR00785">
    <property type="entry name" value="NCTRNSLOCATR"/>
</dbReference>
<proteinExistence type="predicted"/>
<dbReference type="GO" id="GO:0045944">
    <property type="term" value="P:positive regulation of transcription by RNA polymerase II"/>
    <property type="evidence" value="ECO:0007669"/>
    <property type="project" value="UniProtKB-ARBA"/>
</dbReference>
<dbReference type="SMART" id="SM00091">
    <property type="entry name" value="PAS"/>
    <property type="match status" value="2"/>
</dbReference>
<gene>
    <name evidence="8" type="ORF">DMN91_005331</name>
</gene>
<dbReference type="EMBL" id="QOIP01000005">
    <property type="protein sequence ID" value="RLU23053.1"/>
    <property type="molecule type" value="Genomic_DNA"/>
</dbReference>
<feature type="compositionally biased region" description="Polar residues" evidence="6">
    <location>
        <begin position="566"/>
        <end position="594"/>
    </location>
</feature>
<dbReference type="GO" id="GO:0003700">
    <property type="term" value="F:DNA-binding transcription factor activity"/>
    <property type="evidence" value="ECO:0007669"/>
    <property type="project" value="InterPro"/>
</dbReference>
<keyword evidence="5" id="KW-0539">Nucleus</keyword>
<dbReference type="GO" id="GO:0005737">
    <property type="term" value="C:cytoplasm"/>
    <property type="evidence" value="ECO:0007669"/>
    <property type="project" value="InterPro"/>
</dbReference>
<dbReference type="InterPro" id="IPR050933">
    <property type="entry name" value="Circadian_TF"/>
</dbReference>
<accession>A0A3L8DSA4</accession>
<organism evidence="8">
    <name type="scientific">Ooceraea biroi</name>
    <name type="common">Clonal raider ant</name>
    <name type="synonym">Cerapachys biroi</name>
    <dbReference type="NCBI Taxonomy" id="2015173"/>
    <lineage>
        <taxon>Eukaryota</taxon>
        <taxon>Metazoa</taxon>
        <taxon>Ecdysozoa</taxon>
        <taxon>Arthropoda</taxon>
        <taxon>Hexapoda</taxon>
        <taxon>Insecta</taxon>
        <taxon>Pterygota</taxon>
        <taxon>Neoptera</taxon>
        <taxon>Endopterygota</taxon>
        <taxon>Hymenoptera</taxon>
        <taxon>Apocrita</taxon>
        <taxon>Aculeata</taxon>
        <taxon>Formicoidea</taxon>
        <taxon>Formicidae</taxon>
        <taxon>Dorylinae</taxon>
        <taxon>Ooceraea</taxon>
    </lineage>
</organism>
<comment type="caution">
    <text evidence="8">The sequence shown here is derived from an EMBL/GenBank/DDBJ whole genome shotgun (WGS) entry which is preliminary data.</text>
</comment>
<evidence type="ECO:0000256" key="2">
    <source>
        <dbReference type="ARBA" id="ARBA00023015"/>
    </source>
</evidence>
<dbReference type="GO" id="GO:0003677">
    <property type="term" value="F:DNA binding"/>
    <property type="evidence" value="ECO:0007669"/>
    <property type="project" value="UniProtKB-KW"/>
</dbReference>
<dbReference type="GO" id="GO:0005634">
    <property type="term" value="C:nucleus"/>
    <property type="evidence" value="ECO:0007669"/>
    <property type="project" value="UniProtKB-SubCell"/>
</dbReference>
<evidence type="ECO:0000256" key="3">
    <source>
        <dbReference type="ARBA" id="ARBA00023125"/>
    </source>
</evidence>
<dbReference type="Gene3D" id="3.30.450.20">
    <property type="entry name" value="PAS domain"/>
    <property type="match status" value="2"/>
</dbReference>
<name>A0A3L8DSA4_OOCBI</name>
<dbReference type="InterPro" id="IPR001067">
    <property type="entry name" value="Nuc_translocat"/>
</dbReference>
<dbReference type="Pfam" id="PF00989">
    <property type="entry name" value="PAS"/>
    <property type="match status" value="1"/>
</dbReference>
<keyword evidence="2" id="KW-0805">Transcription regulation</keyword>
<dbReference type="CDD" id="cd00130">
    <property type="entry name" value="PAS"/>
    <property type="match status" value="2"/>
</dbReference>
<reference evidence="8" key="1">
    <citation type="journal article" date="2018" name="Genome Res.">
        <title>The genomic architecture and molecular evolution of ant odorant receptors.</title>
        <authorList>
            <person name="McKenzie S.K."/>
            <person name="Kronauer D.J.C."/>
        </authorList>
    </citation>
    <scope>NUCLEOTIDE SEQUENCE [LARGE SCALE GENOMIC DNA]</scope>
    <source>
        <strain evidence="8">Clonal line C1</strain>
    </source>
</reference>
<feature type="domain" description="PAS" evidence="7">
    <location>
        <begin position="286"/>
        <end position="337"/>
    </location>
</feature>
<dbReference type="GO" id="GO:0005667">
    <property type="term" value="C:transcription regulator complex"/>
    <property type="evidence" value="ECO:0007669"/>
    <property type="project" value="InterPro"/>
</dbReference>
<dbReference type="Proteomes" id="UP000279307">
    <property type="component" value="Chromosome 5"/>
</dbReference>
<evidence type="ECO:0000256" key="4">
    <source>
        <dbReference type="ARBA" id="ARBA00023163"/>
    </source>
</evidence>
<evidence type="ECO:0000256" key="6">
    <source>
        <dbReference type="SAM" id="MobiDB-lite"/>
    </source>
</evidence>
<evidence type="ECO:0000259" key="7">
    <source>
        <dbReference type="PROSITE" id="PS50112"/>
    </source>
</evidence>
<dbReference type="AlphaFoldDB" id="A0A3L8DSA4"/>
<dbReference type="SUPFAM" id="SSF55785">
    <property type="entry name" value="PYP-like sensor domain (PAS domain)"/>
    <property type="match status" value="2"/>
</dbReference>
<feature type="region of interest" description="Disordered" evidence="6">
    <location>
        <begin position="558"/>
        <end position="595"/>
    </location>
</feature>
<evidence type="ECO:0000256" key="5">
    <source>
        <dbReference type="ARBA" id="ARBA00023242"/>
    </source>
</evidence>
<sequence>MYFIRKSPLSCTMFMYIILYAGNDLSKMPQEPSDSKNDPSGCKYRRLSNGRRSDLQILGYRNTIADSSSCKQFFLTNQELKHLLLEAADGFLFIVSCDNGRIIYVSETAAPILNHTQNYWYGTSIYSQVHPDDIEKVREQLSLANPQHDERVIDLQSGIVKTKMSSSAQKFMASKRSFICRMKVGKMIDTMLKEYGLYRTRQRNSLGPPARDGQDYAVVHCTGNIKNLASIGLGDREPRGLHDMIAGKNSSTDYCLIAIGRLQVTSTPNSDLTSHNRNNEFTSRHSQEGKFTFVDERAREIVGYAPSELLGHTCYEFCHPQDVAHMRQIFDQVLKSGGQSVSVTYRFHARNCDWMLLRTSASAFLNPSDLNVEFISCTNTRAKFSPHLSSDSRAANRQCQATSRTAPAHGQPGLNYPPHPARHFLYSTRPVMQHSATAATAARPITNYPFTTYSTPRYRTHSFLGLSRPFSTQNMYQSYGVARTPMPIAYGSPGQQSAASSVVRMPALQPWAIGKQQCVIEGCRCSESSNEPTYTQRNSAARTAQQYLHPMTIMPNNPGMRDWQRSAVSANQTDRCSTEPQPSYPGQTRPQRQAQEFDKLQMLQDQGSSSEAGHSTIIDCNCDGTQCNWP</sequence>
<dbReference type="Pfam" id="PF14598">
    <property type="entry name" value="PAS_11"/>
    <property type="match status" value="1"/>
</dbReference>
<protein>
    <recommendedName>
        <fullName evidence="7">PAS domain-containing protein</fullName>
    </recommendedName>
</protein>
<reference evidence="8" key="2">
    <citation type="submission" date="2018-07" db="EMBL/GenBank/DDBJ databases">
        <authorList>
            <person name="Mckenzie S.K."/>
            <person name="Kronauer D.J.C."/>
        </authorList>
    </citation>
    <scope>NUCLEOTIDE SEQUENCE</scope>
    <source>
        <strain evidence="8">Clonal line C1</strain>
    </source>
</reference>
<feature type="domain" description="PAS" evidence="7">
    <location>
        <begin position="77"/>
        <end position="148"/>
    </location>
</feature>
<dbReference type="NCBIfam" id="TIGR00229">
    <property type="entry name" value="sensory_box"/>
    <property type="match status" value="1"/>
</dbReference>